<dbReference type="PANTHER" id="PTHR46041">
    <property type="entry name" value="MITOCHONDRIAL INNER MEMBRANE PROTEASE SUBUNIT 2"/>
    <property type="match status" value="1"/>
</dbReference>
<keyword evidence="8" id="KW-1133">Transmembrane helix</keyword>
<evidence type="ECO:0000256" key="6">
    <source>
        <dbReference type="ARBA" id="ARBA00022792"/>
    </source>
</evidence>
<dbReference type="EMBL" id="JANBPU010000002">
    <property type="protein sequence ID" value="KAJ1921929.1"/>
    <property type="molecule type" value="Genomic_DNA"/>
</dbReference>
<proteinExistence type="inferred from homology"/>
<dbReference type="GO" id="GO:0006465">
    <property type="term" value="P:signal peptide processing"/>
    <property type="evidence" value="ECO:0007669"/>
    <property type="project" value="InterPro"/>
</dbReference>
<dbReference type="SUPFAM" id="SSF51306">
    <property type="entry name" value="LexA/Signal peptidase"/>
    <property type="match status" value="1"/>
</dbReference>
<name>A0A9W8A378_9FUNG</name>
<evidence type="ECO:0000256" key="10">
    <source>
        <dbReference type="ARBA" id="ARBA00023136"/>
    </source>
</evidence>
<evidence type="ECO:0000259" key="11">
    <source>
        <dbReference type="Pfam" id="PF10502"/>
    </source>
</evidence>
<dbReference type="PRINTS" id="PR00727">
    <property type="entry name" value="LEADERPTASE"/>
</dbReference>
<comment type="subcellular location">
    <subcellularLocation>
        <location evidence="1">Mitochondrion inner membrane</location>
        <topology evidence="1">Single-pass membrane protein</topology>
    </subcellularLocation>
</comment>
<dbReference type="InterPro" id="IPR000223">
    <property type="entry name" value="Pept_S26A_signal_pept_1"/>
</dbReference>
<dbReference type="GO" id="GO:0042720">
    <property type="term" value="C:mitochondrial inner membrane peptidase complex"/>
    <property type="evidence" value="ECO:0007669"/>
    <property type="project" value="InterPro"/>
</dbReference>
<evidence type="ECO:0000313" key="13">
    <source>
        <dbReference type="Proteomes" id="UP001150538"/>
    </source>
</evidence>
<evidence type="ECO:0000256" key="1">
    <source>
        <dbReference type="ARBA" id="ARBA00004434"/>
    </source>
</evidence>
<dbReference type="AlphaFoldDB" id="A0A9W8A378"/>
<evidence type="ECO:0000313" key="12">
    <source>
        <dbReference type="EMBL" id="KAJ1921929.1"/>
    </source>
</evidence>
<evidence type="ECO:0000256" key="2">
    <source>
        <dbReference type="ARBA" id="ARBA00007066"/>
    </source>
</evidence>
<evidence type="ECO:0000256" key="7">
    <source>
        <dbReference type="ARBA" id="ARBA00022801"/>
    </source>
</evidence>
<dbReference type="InterPro" id="IPR019533">
    <property type="entry name" value="Peptidase_S26"/>
</dbReference>
<dbReference type="GO" id="GO:0006627">
    <property type="term" value="P:protein processing involved in protein targeting to mitochondrion"/>
    <property type="evidence" value="ECO:0007669"/>
    <property type="project" value="InterPro"/>
</dbReference>
<comment type="similarity">
    <text evidence="2">Belongs to the peptidase S26 family. IMP2 subfamily.</text>
</comment>
<dbReference type="Gene3D" id="2.10.109.10">
    <property type="entry name" value="Umud Fragment, subunit A"/>
    <property type="match status" value="1"/>
</dbReference>
<evidence type="ECO:0000256" key="4">
    <source>
        <dbReference type="ARBA" id="ARBA00022670"/>
    </source>
</evidence>
<dbReference type="InterPro" id="IPR036286">
    <property type="entry name" value="LexA/Signal_pep-like_sf"/>
</dbReference>
<dbReference type="PANTHER" id="PTHR46041:SF2">
    <property type="entry name" value="MITOCHONDRIAL INNER MEMBRANE PROTEASE SUBUNIT 2"/>
    <property type="match status" value="1"/>
</dbReference>
<keyword evidence="6" id="KW-0999">Mitochondrion inner membrane</keyword>
<dbReference type="GO" id="GO:0004252">
    <property type="term" value="F:serine-type endopeptidase activity"/>
    <property type="evidence" value="ECO:0007669"/>
    <property type="project" value="InterPro"/>
</dbReference>
<evidence type="ECO:0000256" key="9">
    <source>
        <dbReference type="ARBA" id="ARBA00023128"/>
    </source>
</evidence>
<evidence type="ECO:0000256" key="3">
    <source>
        <dbReference type="ARBA" id="ARBA00013650"/>
    </source>
</evidence>
<sequence length="156" mass="17227">MWAPVAIFIADNVISVARIKGREDVVLLNKWSVGWDSTLNLKKGDIVTLWSPSNPERLITKRIIAMPGDCVVPLPVHSEGTPSLVRIPKGHCWVEGDESLHSVDSNTFGPVPLGIVNSKVGFVIWPPSRFGSINSNVPDWKRKRIYESGLTPYNGD</sequence>
<dbReference type="CDD" id="cd06530">
    <property type="entry name" value="S26_SPase_I"/>
    <property type="match status" value="1"/>
</dbReference>
<feature type="domain" description="Peptidase S26" evidence="11">
    <location>
        <begin position="23"/>
        <end position="71"/>
    </location>
</feature>
<organism evidence="12 13">
    <name type="scientific">Mycoemilia scoparia</name>
    <dbReference type="NCBI Taxonomy" id="417184"/>
    <lineage>
        <taxon>Eukaryota</taxon>
        <taxon>Fungi</taxon>
        <taxon>Fungi incertae sedis</taxon>
        <taxon>Zoopagomycota</taxon>
        <taxon>Kickxellomycotina</taxon>
        <taxon>Kickxellomycetes</taxon>
        <taxon>Kickxellales</taxon>
        <taxon>Kickxellaceae</taxon>
        <taxon>Mycoemilia</taxon>
    </lineage>
</organism>
<keyword evidence="13" id="KW-1185">Reference proteome</keyword>
<keyword evidence="10" id="KW-0472">Membrane</keyword>
<keyword evidence="4" id="KW-0645">Protease</keyword>
<dbReference type="OrthoDB" id="308440at2759"/>
<keyword evidence="7" id="KW-0378">Hydrolase</keyword>
<evidence type="ECO:0000256" key="5">
    <source>
        <dbReference type="ARBA" id="ARBA00022692"/>
    </source>
</evidence>
<comment type="caution">
    <text evidence="12">The sequence shown here is derived from an EMBL/GenBank/DDBJ whole genome shotgun (WGS) entry which is preliminary data.</text>
</comment>
<dbReference type="Pfam" id="PF10502">
    <property type="entry name" value="Peptidase_S26"/>
    <property type="match status" value="1"/>
</dbReference>
<keyword evidence="5" id="KW-0812">Transmembrane</keyword>
<dbReference type="Proteomes" id="UP001150538">
    <property type="component" value="Unassembled WGS sequence"/>
</dbReference>
<keyword evidence="9" id="KW-0496">Mitochondrion</keyword>
<dbReference type="InterPro" id="IPR037730">
    <property type="entry name" value="IMP2"/>
</dbReference>
<gene>
    <name evidence="12" type="ORF">H4219_000276</name>
</gene>
<evidence type="ECO:0000256" key="8">
    <source>
        <dbReference type="ARBA" id="ARBA00022989"/>
    </source>
</evidence>
<reference evidence="12" key="1">
    <citation type="submission" date="2022-07" db="EMBL/GenBank/DDBJ databases">
        <title>Phylogenomic reconstructions and comparative analyses of Kickxellomycotina fungi.</title>
        <authorList>
            <person name="Reynolds N.K."/>
            <person name="Stajich J.E."/>
            <person name="Barry K."/>
            <person name="Grigoriev I.V."/>
            <person name="Crous P."/>
            <person name="Smith M.E."/>
        </authorList>
    </citation>
    <scope>NUCLEOTIDE SEQUENCE</scope>
    <source>
        <strain evidence="12">NBRC 100468</strain>
    </source>
</reference>
<protein>
    <recommendedName>
        <fullName evidence="3">Mitochondrial inner membrane protease subunit 2</fullName>
    </recommendedName>
</protein>
<accession>A0A9W8A378</accession>